<proteinExistence type="predicted"/>
<comment type="caution">
    <text evidence="1">The sequence shown here is derived from an EMBL/GenBank/DDBJ whole genome shotgun (WGS) entry which is preliminary data.</text>
</comment>
<sequence length="130" mass="14364">MTALDGLKDTVLPAIGHQLMDGAEHANAAYQAFRGINTANRREIHNSTSGLIPFMAKRRRAQNERLDGGAAHGDRRYGPHRASAYRGRGPVHYRRPGWCARAPPVVVWTLVLGCRLGASRRRIPPSCCVR</sequence>
<organism evidence="1 2">
    <name type="scientific">[Mycobacterium] crassicus</name>
    <dbReference type="NCBI Taxonomy" id="2872309"/>
    <lineage>
        <taxon>Bacteria</taxon>
        <taxon>Bacillati</taxon>
        <taxon>Actinomycetota</taxon>
        <taxon>Actinomycetes</taxon>
        <taxon>Mycobacteriales</taxon>
        <taxon>Mycobacteriaceae</taxon>
        <taxon>Mycolicibacter</taxon>
    </lineage>
</organism>
<dbReference type="RefSeq" id="WP_329780342.1">
    <property type="nucleotide sequence ID" value="NZ_JAYJJR010000013.1"/>
</dbReference>
<gene>
    <name evidence="1" type="ORF">K6T79_18715</name>
</gene>
<accession>A0ABU5XLK2</accession>
<evidence type="ECO:0000313" key="2">
    <source>
        <dbReference type="Proteomes" id="UP001299596"/>
    </source>
</evidence>
<name>A0ABU5XLK2_9MYCO</name>
<protein>
    <submittedName>
        <fullName evidence="1">Uncharacterized protein</fullName>
    </submittedName>
</protein>
<dbReference type="Proteomes" id="UP001299596">
    <property type="component" value="Unassembled WGS sequence"/>
</dbReference>
<evidence type="ECO:0000313" key="1">
    <source>
        <dbReference type="EMBL" id="MEB3023079.1"/>
    </source>
</evidence>
<reference evidence="1 2" key="1">
    <citation type="submission" date="2023-12" db="EMBL/GenBank/DDBJ databases">
        <title>Description of new species of Mycobacterium terrae complex isolated from sewage at the Sao Paulo Zoological Park Foundation in Brazil.</title>
        <authorList>
            <person name="Romagnoli C.L."/>
            <person name="Conceicao E.C."/>
            <person name="Machado E."/>
            <person name="Barreto L.B.P.F."/>
            <person name="Sharma A."/>
            <person name="Silva N.M."/>
            <person name="Marques L.E."/>
            <person name="Juliana M.A."/>
            <person name="Lourenco M.C.S."/>
            <person name="Digiampietri L.A."/>
            <person name="Suffys P.N."/>
            <person name="Viana-Niero C."/>
        </authorList>
    </citation>
    <scope>NUCLEOTIDE SEQUENCE [LARGE SCALE GENOMIC DNA]</scope>
    <source>
        <strain evidence="1 2">MYC098</strain>
    </source>
</reference>
<keyword evidence="2" id="KW-1185">Reference proteome</keyword>
<dbReference type="EMBL" id="JAYJJR010000013">
    <property type="protein sequence ID" value="MEB3023079.1"/>
    <property type="molecule type" value="Genomic_DNA"/>
</dbReference>